<proteinExistence type="predicted"/>
<organism evidence="1 2">
    <name type="scientific">Colletotrichum chrysophilum</name>
    <dbReference type="NCBI Taxonomy" id="1836956"/>
    <lineage>
        <taxon>Eukaryota</taxon>
        <taxon>Fungi</taxon>
        <taxon>Dikarya</taxon>
        <taxon>Ascomycota</taxon>
        <taxon>Pezizomycotina</taxon>
        <taxon>Sordariomycetes</taxon>
        <taxon>Hypocreomycetidae</taxon>
        <taxon>Glomerellales</taxon>
        <taxon>Glomerellaceae</taxon>
        <taxon>Colletotrichum</taxon>
        <taxon>Colletotrichum gloeosporioides species complex</taxon>
    </lineage>
</organism>
<accession>A0AAD9E552</accession>
<dbReference type="EMBL" id="JAQOWY010000955">
    <property type="protein sequence ID" value="KAK1837944.1"/>
    <property type="molecule type" value="Genomic_DNA"/>
</dbReference>
<comment type="caution">
    <text evidence="1">The sequence shown here is derived from an EMBL/GenBank/DDBJ whole genome shotgun (WGS) entry which is preliminary data.</text>
</comment>
<dbReference type="Proteomes" id="UP001243330">
    <property type="component" value="Unassembled WGS sequence"/>
</dbReference>
<dbReference type="AlphaFoldDB" id="A0AAD9E552"/>
<sequence length="60" mass="6040">MNLVAPCCSSTATGGCAWSDSMASCAIGIAMFGGCVLCANRPAGTSISARHLCAWSLQDL</sequence>
<protein>
    <submittedName>
        <fullName evidence="1">Uncharacterized protein</fullName>
    </submittedName>
</protein>
<name>A0AAD9E552_9PEZI</name>
<evidence type="ECO:0000313" key="2">
    <source>
        <dbReference type="Proteomes" id="UP001243330"/>
    </source>
</evidence>
<keyword evidence="2" id="KW-1185">Reference proteome</keyword>
<evidence type="ECO:0000313" key="1">
    <source>
        <dbReference type="EMBL" id="KAK1837944.1"/>
    </source>
</evidence>
<gene>
    <name evidence="1" type="ORF">CCHR01_19434</name>
</gene>
<reference evidence="1" key="1">
    <citation type="submission" date="2023-01" db="EMBL/GenBank/DDBJ databases">
        <title>Colletotrichum chrysophilum M932 genome sequence.</title>
        <authorList>
            <person name="Baroncelli R."/>
        </authorList>
    </citation>
    <scope>NUCLEOTIDE SEQUENCE</scope>
    <source>
        <strain evidence="1">M932</strain>
    </source>
</reference>